<gene>
    <name evidence="2" type="ORF">BaRGS_00039859</name>
</gene>
<evidence type="ECO:0000313" key="3">
    <source>
        <dbReference type="Proteomes" id="UP001519460"/>
    </source>
</evidence>
<dbReference type="EMBL" id="JACVVK020000731">
    <property type="protein sequence ID" value="KAK7451329.1"/>
    <property type="molecule type" value="Genomic_DNA"/>
</dbReference>
<feature type="signal peptide" evidence="1">
    <location>
        <begin position="1"/>
        <end position="15"/>
    </location>
</feature>
<evidence type="ECO:0000313" key="2">
    <source>
        <dbReference type="EMBL" id="KAK7451329.1"/>
    </source>
</evidence>
<proteinExistence type="predicted"/>
<evidence type="ECO:0000256" key="1">
    <source>
        <dbReference type="SAM" id="SignalP"/>
    </source>
</evidence>
<organism evidence="2 3">
    <name type="scientific">Batillaria attramentaria</name>
    <dbReference type="NCBI Taxonomy" id="370345"/>
    <lineage>
        <taxon>Eukaryota</taxon>
        <taxon>Metazoa</taxon>
        <taxon>Spiralia</taxon>
        <taxon>Lophotrochozoa</taxon>
        <taxon>Mollusca</taxon>
        <taxon>Gastropoda</taxon>
        <taxon>Caenogastropoda</taxon>
        <taxon>Sorbeoconcha</taxon>
        <taxon>Cerithioidea</taxon>
        <taxon>Batillariidae</taxon>
        <taxon>Batillaria</taxon>
    </lineage>
</organism>
<feature type="non-terminal residue" evidence="2">
    <location>
        <position position="59"/>
    </location>
</feature>
<accession>A0ABD0J2E7</accession>
<feature type="chain" id="PRO_5044850475" evidence="1">
    <location>
        <begin position="16"/>
        <end position="59"/>
    </location>
</feature>
<name>A0ABD0J2E7_9CAEN</name>
<keyword evidence="1" id="KW-0732">Signal</keyword>
<reference evidence="2 3" key="1">
    <citation type="journal article" date="2023" name="Sci. Data">
        <title>Genome assembly of the Korean intertidal mud-creeper Batillaria attramentaria.</title>
        <authorList>
            <person name="Patra A.K."/>
            <person name="Ho P.T."/>
            <person name="Jun S."/>
            <person name="Lee S.J."/>
            <person name="Kim Y."/>
            <person name="Won Y.J."/>
        </authorList>
    </citation>
    <scope>NUCLEOTIDE SEQUENCE [LARGE SCALE GENOMIC DNA]</scope>
    <source>
        <strain evidence="2">Wonlab-2016</strain>
    </source>
</reference>
<keyword evidence="3" id="KW-1185">Reference proteome</keyword>
<sequence length="59" mass="6570">MACLLLCSTAVFAWAVSCAPQVNPHSTTCYEQGAWITSQPHKCQERDFAVAQWTTARPR</sequence>
<dbReference type="AlphaFoldDB" id="A0ABD0J2E7"/>
<protein>
    <submittedName>
        <fullName evidence="2">Uncharacterized protein</fullName>
    </submittedName>
</protein>
<dbReference type="Proteomes" id="UP001519460">
    <property type="component" value="Unassembled WGS sequence"/>
</dbReference>
<comment type="caution">
    <text evidence="2">The sequence shown here is derived from an EMBL/GenBank/DDBJ whole genome shotgun (WGS) entry which is preliminary data.</text>
</comment>